<name>A0ABM0M6L9_SACKO</name>
<dbReference type="InterPro" id="IPR008266">
    <property type="entry name" value="Tyr_kinase_AS"/>
</dbReference>
<dbReference type="PROSITE" id="PS50011">
    <property type="entry name" value="PROTEIN_KINASE_DOM"/>
    <property type="match status" value="1"/>
</dbReference>
<dbReference type="InterPro" id="IPR020635">
    <property type="entry name" value="Tyr_kinase_cat_dom"/>
</dbReference>
<organism evidence="2 3">
    <name type="scientific">Saccoglossus kowalevskii</name>
    <name type="common">Acorn worm</name>
    <dbReference type="NCBI Taxonomy" id="10224"/>
    <lineage>
        <taxon>Eukaryota</taxon>
        <taxon>Metazoa</taxon>
        <taxon>Hemichordata</taxon>
        <taxon>Enteropneusta</taxon>
        <taxon>Harrimaniidae</taxon>
        <taxon>Saccoglossus</taxon>
    </lineage>
</organism>
<dbReference type="GeneID" id="102801939"/>
<dbReference type="InterPro" id="IPR011009">
    <property type="entry name" value="Kinase-like_dom_sf"/>
</dbReference>
<dbReference type="PANTHER" id="PTHR24416">
    <property type="entry name" value="TYROSINE-PROTEIN KINASE RECEPTOR"/>
    <property type="match status" value="1"/>
</dbReference>
<dbReference type="PRINTS" id="PR00109">
    <property type="entry name" value="TYRKINASE"/>
</dbReference>
<sequence>MAMGNLWKFLKHSKKDGYPVYENIYGETKNLKHSDLIRFAYQVAMGMAYLEQKQCIHRDLAARNVLLDGEYNCKIADFGLARDVEVYHVTLQDRLPRKWMAIESLCRGVFTIKSDVWSFGVLLWEIATLGATPYAGNTSDEILIFLERGNRLRKPKHCEHALYALMRKCWCEDPSARPSFEKLSISICQMKATEKVYINLRELCKDAECIPVPVPHQDNNLQEYEQNGYQSIL</sequence>
<dbReference type="SUPFAM" id="SSF56112">
    <property type="entry name" value="Protein kinase-like (PK-like)"/>
    <property type="match status" value="1"/>
</dbReference>
<dbReference type="CDD" id="cd00192">
    <property type="entry name" value="PTKc"/>
    <property type="match status" value="1"/>
</dbReference>
<dbReference type="PROSITE" id="PS00109">
    <property type="entry name" value="PROTEIN_KINASE_TYR"/>
    <property type="match status" value="1"/>
</dbReference>
<dbReference type="Gene3D" id="1.10.510.10">
    <property type="entry name" value="Transferase(Phosphotransferase) domain 1"/>
    <property type="match status" value="1"/>
</dbReference>
<dbReference type="RefSeq" id="XP_006815660.1">
    <property type="nucleotide sequence ID" value="XM_006815597.1"/>
</dbReference>
<protein>
    <submittedName>
        <fullName evidence="3">Tyrosine-protein kinase receptor Tie-1-like</fullName>
    </submittedName>
</protein>
<evidence type="ECO:0000313" key="3">
    <source>
        <dbReference type="RefSeq" id="XP_006815660.1"/>
    </source>
</evidence>
<proteinExistence type="predicted"/>
<accession>A0ABM0M6L9</accession>
<dbReference type="InterPro" id="IPR001245">
    <property type="entry name" value="Ser-Thr/Tyr_kinase_cat_dom"/>
</dbReference>
<dbReference type="Proteomes" id="UP000694865">
    <property type="component" value="Unplaced"/>
</dbReference>
<evidence type="ECO:0000313" key="2">
    <source>
        <dbReference type="Proteomes" id="UP000694865"/>
    </source>
</evidence>
<dbReference type="PANTHER" id="PTHR24416:SF611">
    <property type="entry name" value="TYROSINE-PROTEIN KINASE TRANSMEMBRANE RECEPTOR ROR"/>
    <property type="match status" value="1"/>
</dbReference>
<gene>
    <name evidence="3" type="primary">LOC102801939</name>
</gene>
<reference evidence="3" key="1">
    <citation type="submission" date="2025-08" db="UniProtKB">
        <authorList>
            <consortium name="RefSeq"/>
        </authorList>
    </citation>
    <scope>IDENTIFICATION</scope>
    <source>
        <tissue evidence="3">Testes</tissue>
    </source>
</reference>
<dbReference type="SMART" id="SM00219">
    <property type="entry name" value="TyrKc"/>
    <property type="match status" value="1"/>
</dbReference>
<feature type="domain" description="Protein kinase" evidence="1">
    <location>
        <begin position="1"/>
        <end position="198"/>
    </location>
</feature>
<keyword evidence="2" id="KW-1185">Reference proteome</keyword>
<dbReference type="InterPro" id="IPR050122">
    <property type="entry name" value="RTK"/>
</dbReference>
<dbReference type="InterPro" id="IPR000719">
    <property type="entry name" value="Prot_kinase_dom"/>
</dbReference>
<evidence type="ECO:0000259" key="1">
    <source>
        <dbReference type="PROSITE" id="PS50011"/>
    </source>
</evidence>
<dbReference type="Pfam" id="PF07714">
    <property type="entry name" value="PK_Tyr_Ser-Thr"/>
    <property type="match status" value="1"/>
</dbReference>